<gene>
    <name evidence="2" type="ORF">F2P81_006186</name>
</gene>
<dbReference type="Proteomes" id="UP000438429">
    <property type="component" value="Unassembled WGS sequence"/>
</dbReference>
<accession>A0A6A4THD9</accession>
<dbReference type="InterPro" id="IPR012337">
    <property type="entry name" value="RNaseH-like_sf"/>
</dbReference>
<keyword evidence="1" id="KW-1133">Transmembrane helix</keyword>
<dbReference type="PANTHER" id="PTHR11819">
    <property type="entry name" value="SOLUTE CARRIER FAMILY 5"/>
    <property type="match status" value="1"/>
</dbReference>
<keyword evidence="1" id="KW-0812">Transmembrane</keyword>
<feature type="transmembrane region" description="Helical" evidence="1">
    <location>
        <begin position="317"/>
        <end position="334"/>
    </location>
</feature>
<evidence type="ECO:0000256" key="1">
    <source>
        <dbReference type="SAM" id="Phobius"/>
    </source>
</evidence>
<feature type="transmembrane region" description="Helical" evidence="1">
    <location>
        <begin position="381"/>
        <end position="404"/>
    </location>
</feature>
<comment type="caution">
    <text evidence="2">The sequence shown here is derived from an EMBL/GenBank/DDBJ whole genome shotgun (WGS) entry which is preliminary data.</text>
</comment>
<dbReference type="InterPro" id="IPR038377">
    <property type="entry name" value="Na/Glc_symporter_sf"/>
</dbReference>
<evidence type="ECO:0000313" key="2">
    <source>
        <dbReference type="EMBL" id="KAF0042654.1"/>
    </source>
</evidence>
<dbReference type="GO" id="GO:0005412">
    <property type="term" value="F:D-glucose:sodium symporter activity"/>
    <property type="evidence" value="ECO:0007669"/>
    <property type="project" value="TreeGrafter"/>
</dbReference>
<keyword evidence="1" id="KW-0472">Membrane</keyword>
<dbReference type="PANTHER" id="PTHR11819:SF96">
    <property type="entry name" value="SODIUM_GLUCOSE COTRANSPORTER 4"/>
    <property type="match status" value="1"/>
</dbReference>
<dbReference type="EMBL" id="VEVO01000005">
    <property type="protein sequence ID" value="KAF0042654.1"/>
    <property type="molecule type" value="Genomic_DNA"/>
</dbReference>
<feature type="transmembrane region" description="Helical" evidence="1">
    <location>
        <begin position="491"/>
        <end position="510"/>
    </location>
</feature>
<dbReference type="Gene3D" id="1.20.1730.10">
    <property type="entry name" value="Sodium/glucose cotransporter"/>
    <property type="match status" value="1"/>
</dbReference>
<dbReference type="AlphaFoldDB" id="A0A6A4THD9"/>
<proteinExistence type="predicted"/>
<organism evidence="2 3">
    <name type="scientific">Scophthalmus maximus</name>
    <name type="common">Turbot</name>
    <name type="synonym">Psetta maxima</name>
    <dbReference type="NCBI Taxonomy" id="52904"/>
    <lineage>
        <taxon>Eukaryota</taxon>
        <taxon>Metazoa</taxon>
        <taxon>Chordata</taxon>
        <taxon>Craniata</taxon>
        <taxon>Vertebrata</taxon>
        <taxon>Euteleostomi</taxon>
        <taxon>Actinopterygii</taxon>
        <taxon>Neopterygii</taxon>
        <taxon>Teleostei</taxon>
        <taxon>Neoteleostei</taxon>
        <taxon>Acanthomorphata</taxon>
        <taxon>Carangaria</taxon>
        <taxon>Pleuronectiformes</taxon>
        <taxon>Pleuronectoidei</taxon>
        <taxon>Scophthalmidae</taxon>
        <taxon>Scophthalmus</taxon>
    </lineage>
</organism>
<protein>
    <submittedName>
        <fullName evidence="2">Uncharacterized protein</fullName>
    </submittedName>
</protein>
<reference evidence="2 3" key="1">
    <citation type="submission" date="2019-06" db="EMBL/GenBank/DDBJ databases">
        <title>Draft genomes of female and male turbot (Scophthalmus maximus).</title>
        <authorList>
            <person name="Xu H."/>
            <person name="Xu X.-W."/>
            <person name="Shao C."/>
            <person name="Chen S."/>
        </authorList>
    </citation>
    <scope>NUCLEOTIDE SEQUENCE [LARGE SCALE GENOMIC DNA]</scope>
    <source>
        <strain evidence="2">Ysfricsl-2016a</strain>
        <tissue evidence="2">Blood</tissue>
    </source>
</reference>
<evidence type="ECO:0000313" key="3">
    <source>
        <dbReference type="Proteomes" id="UP000438429"/>
    </source>
</evidence>
<name>A0A6A4THD9_SCOMX</name>
<dbReference type="GO" id="GO:0005886">
    <property type="term" value="C:plasma membrane"/>
    <property type="evidence" value="ECO:0007669"/>
    <property type="project" value="TreeGrafter"/>
</dbReference>
<dbReference type="SUPFAM" id="SSF53098">
    <property type="entry name" value="Ribonuclease H-like"/>
    <property type="match status" value="1"/>
</dbReference>
<sequence>MNDTRITRAISLCNRVVSSFSYSWKKRRELAEVQMQLGVPGHQLIPEAATRWGSRLQMIERVVEQERALAKVLSADKKPQPFVPTWQDIEVLEAIQKALKPLQDFTDTLSEEEYVTLSYVRPVLHLFNTTLLADEEGTNELCKTIKTTLDNLNGKYLEPSTSDLLEIASFLDPQFRAKYIQAERMDVPKRKVILEAESETLQDDQGSCLSELRDPAVHVNQGNAAVAILPTVKRKKSLSFQTSICLADYTGACQKLEKMPCAVSKYSSPAFSKVGWYEGLVDLYMSAVPSVTIANTTCHLPRSDAFRMLRNPVSGDLPWPGLVFGLTVLSTWVWCTDQGAFWGLMTGLVVGLIRMVLEFFYHAPSCGQPESRPAILADVHYLYFSLILLALTCLVIAAVSLATAPIPKEHLHRLTWWSRYSQEPRIDLTGPPIFPDPVDSASDSDRLPDSCWRRAALWLCGLTGPNSGSAPPVTENNELNSLQEDPIWRRVCNVNALLLLSVNVFLWGYMA</sequence>
<feature type="transmembrane region" description="Helical" evidence="1">
    <location>
        <begin position="341"/>
        <end position="361"/>
    </location>
</feature>